<feature type="compositionally biased region" description="Polar residues" evidence="1">
    <location>
        <begin position="274"/>
        <end position="300"/>
    </location>
</feature>
<feature type="region of interest" description="Disordered" evidence="1">
    <location>
        <begin position="46"/>
        <end position="74"/>
    </location>
</feature>
<dbReference type="EMBL" id="MU006799">
    <property type="protein sequence ID" value="KAF2636281.1"/>
    <property type="molecule type" value="Genomic_DNA"/>
</dbReference>
<dbReference type="OrthoDB" id="5411141at2759"/>
<feature type="region of interest" description="Disordered" evidence="1">
    <location>
        <begin position="450"/>
        <end position="509"/>
    </location>
</feature>
<reference evidence="3" key="1">
    <citation type="journal article" date="2020" name="Stud. Mycol.">
        <title>101 Dothideomycetes genomes: a test case for predicting lifestyles and emergence of pathogens.</title>
        <authorList>
            <person name="Haridas S."/>
            <person name="Albert R."/>
            <person name="Binder M."/>
            <person name="Bloem J."/>
            <person name="Labutti K."/>
            <person name="Salamov A."/>
            <person name="Andreopoulos B."/>
            <person name="Baker S."/>
            <person name="Barry K."/>
            <person name="Bills G."/>
            <person name="Bluhm B."/>
            <person name="Cannon C."/>
            <person name="Castanera R."/>
            <person name="Culley D."/>
            <person name="Daum C."/>
            <person name="Ezra D."/>
            <person name="Gonzalez J."/>
            <person name="Henrissat B."/>
            <person name="Kuo A."/>
            <person name="Liang C."/>
            <person name="Lipzen A."/>
            <person name="Lutzoni F."/>
            <person name="Magnuson J."/>
            <person name="Mondo S."/>
            <person name="Nolan M."/>
            <person name="Ohm R."/>
            <person name="Pangilinan J."/>
            <person name="Park H.-J."/>
            <person name="Ramirez L."/>
            <person name="Alfaro M."/>
            <person name="Sun H."/>
            <person name="Tritt A."/>
            <person name="Yoshinaga Y."/>
            <person name="Zwiers L.-H."/>
            <person name="Turgeon B."/>
            <person name="Goodwin S."/>
            <person name="Spatafora J."/>
            <person name="Crous P."/>
            <person name="Grigoriev I."/>
        </authorList>
    </citation>
    <scope>NUCLEOTIDE SEQUENCE</scope>
    <source>
        <strain evidence="3">CBS 473.64</strain>
    </source>
</reference>
<feature type="transmembrane region" description="Helical" evidence="2">
    <location>
        <begin position="133"/>
        <end position="153"/>
    </location>
</feature>
<keyword evidence="2" id="KW-0812">Transmembrane</keyword>
<evidence type="ECO:0000313" key="3">
    <source>
        <dbReference type="EMBL" id="KAF2636281.1"/>
    </source>
</evidence>
<evidence type="ECO:0000256" key="2">
    <source>
        <dbReference type="SAM" id="Phobius"/>
    </source>
</evidence>
<proteinExistence type="predicted"/>
<sequence>MPAPRMRRRDDRVDYVVVRRTGANGVEEEDHVEPMPNPTATVNNILDRAHDRRQALSQPSTTGTKNGRAPPPPPPVLVTMTLSQSQQTGVAAALADSDPSATVVVAISPPPQPPPGGHPEGHKGGFSQTTQHLLIAAGSIGATIIIVMIILGIHTMRKRGLTLAEALRAGRYQVTHGGPPPPPKYQTEYRDTKHSNDYGSLRNQSVTPPQPAMARSSSNSSQRPLMALERSDSFNRSLDRRPSTRTASSPTRPKSFVLASAPPARNPSHRRNESATPSSNAIGTNTNNARKSVSTRNTRSIGDEESELQYNDSNPQQDRPLSPLPPPPTFKQFLFNRPSISAKQGIGNVMSRFSWTNSNAPQTPHDPARDTNSHAQAQGRDSYMTARSSVPRFRTIDSWVNQQTNRLEEQKLKEQFRLTSTSTVYSEDSEALDTVPEVPAMPKNVRALRESSAQISSQLPNRRPATPPGLPGLPGRNVKHQRHNTGTTVDTAPIFRQHPGTEVRFSTKSAVPSEILDRGRDDSVLS</sequence>
<organism evidence="3 4">
    <name type="scientific">Massarina eburnea CBS 473.64</name>
    <dbReference type="NCBI Taxonomy" id="1395130"/>
    <lineage>
        <taxon>Eukaryota</taxon>
        <taxon>Fungi</taxon>
        <taxon>Dikarya</taxon>
        <taxon>Ascomycota</taxon>
        <taxon>Pezizomycotina</taxon>
        <taxon>Dothideomycetes</taxon>
        <taxon>Pleosporomycetidae</taxon>
        <taxon>Pleosporales</taxon>
        <taxon>Massarineae</taxon>
        <taxon>Massarinaceae</taxon>
        <taxon>Massarina</taxon>
    </lineage>
</organism>
<keyword evidence="4" id="KW-1185">Reference proteome</keyword>
<feature type="compositionally biased region" description="Polar residues" evidence="1">
    <location>
        <begin position="55"/>
        <end position="65"/>
    </location>
</feature>
<dbReference type="AlphaFoldDB" id="A0A6A6RNV5"/>
<gene>
    <name evidence="3" type="ORF">P280DRAFT_154779</name>
</gene>
<dbReference type="Proteomes" id="UP000799753">
    <property type="component" value="Unassembled WGS sequence"/>
</dbReference>
<feature type="compositionally biased region" description="Polar residues" evidence="1">
    <location>
        <begin position="197"/>
        <end position="207"/>
    </location>
</feature>
<accession>A0A6A6RNV5</accession>
<feature type="compositionally biased region" description="Polar residues" evidence="1">
    <location>
        <begin position="451"/>
        <end position="460"/>
    </location>
</feature>
<keyword evidence="2" id="KW-1133">Transmembrane helix</keyword>
<protein>
    <submittedName>
        <fullName evidence="3">Uncharacterized protein</fullName>
    </submittedName>
</protein>
<evidence type="ECO:0000313" key="4">
    <source>
        <dbReference type="Proteomes" id="UP000799753"/>
    </source>
</evidence>
<evidence type="ECO:0000256" key="1">
    <source>
        <dbReference type="SAM" id="MobiDB-lite"/>
    </source>
</evidence>
<feature type="compositionally biased region" description="Basic and acidic residues" evidence="1">
    <location>
        <begin position="229"/>
        <end position="242"/>
    </location>
</feature>
<feature type="region of interest" description="Disordered" evidence="1">
    <location>
        <begin position="356"/>
        <end position="386"/>
    </location>
</feature>
<feature type="compositionally biased region" description="Basic and acidic residues" evidence="1">
    <location>
        <begin position="187"/>
        <end position="196"/>
    </location>
</feature>
<feature type="region of interest" description="Disordered" evidence="1">
    <location>
        <begin position="172"/>
        <end position="333"/>
    </location>
</feature>
<keyword evidence="2" id="KW-0472">Membrane</keyword>
<name>A0A6A6RNV5_9PLEO</name>